<feature type="compositionally biased region" description="Basic and acidic residues" evidence="1">
    <location>
        <begin position="264"/>
        <end position="276"/>
    </location>
</feature>
<name>A0A1I7T0K9_9PELO</name>
<feature type="region of interest" description="Disordered" evidence="1">
    <location>
        <begin position="264"/>
        <end position="401"/>
    </location>
</feature>
<dbReference type="PANTHER" id="PTHR38607">
    <property type="entry name" value="PROTEIN CBG00180-RELATED"/>
    <property type="match status" value="1"/>
</dbReference>
<dbReference type="PANTHER" id="PTHR38607:SF1">
    <property type="entry name" value="MABP DOMAIN-CONTAINING PROTEIN-RELATED"/>
    <property type="match status" value="1"/>
</dbReference>
<sequence>MTQNNLRFVDAVVCQFSDTSGAFYAYSHHYPTDIIIDQCYCPEDVSLVGKWIEVGVDHRTRARDIVRVIDDKFPTRVIKGHVEIKVEVEHDGRTADNLEMFFNRTFGYICDPNNVLYDVRKGVNYHIWIIRFKRDRLASRWRVSTEQENIQPYFPKPAKRSADLGSENLRHMHNTFPEQALSRTSRRRSRSIEKRNSFDDVEINMNRSHHRFSSPDVINEYNRNPSGGNDEWSDKTRIMENSGLQFYDSSEDIHTRNAQLDYENTRHRNYSPDRRNSYNSSTGESFYNYSKNCNYSSTLDGKEKSSRGNRMSYDRVNGTNTDDDFHDSTKRIESRHKNERRIPESTDSQTEFSESSSDKNESFVLNRKLEESPTHKDIKSGKHADHTSQEVSKTPKVPKEKQEKEIRLLKLKLFQISQLVLSLTADDSVSIPMKLWSVEEYEDLMKLAKTYGQPTS</sequence>
<dbReference type="WBParaSite" id="Csp11.Scaffold448.g1263.t1">
    <property type="protein sequence ID" value="Csp11.Scaffold448.g1263.t1"/>
    <property type="gene ID" value="Csp11.Scaffold448.g1263"/>
</dbReference>
<evidence type="ECO:0000256" key="1">
    <source>
        <dbReference type="SAM" id="MobiDB-lite"/>
    </source>
</evidence>
<feature type="region of interest" description="Disordered" evidence="1">
    <location>
        <begin position="173"/>
        <end position="199"/>
    </location>
</feature>
<reference evidence="3" key="1">
    <citation type="submission" date="2016-11" db="UniProtKB">
        <authorList>
            <consortium name="WormBaseParasite"/>
        </authorList>
    </citation>
    <scope>IDENTIFICATION</scope>
</reference>
<dbReference type="AlphaFoldDB" id="A0A1I7T0K9"/>
<protein>
    <submittedName>
        <fullName evidence="3">Histone-arginine methyltransferase CARM1</fullName>
    </submittedName>
</protein>
<dbReference type="Proteomes" id="UP000095282">
    <property type="component" value="Unplaced"/>
</dbReference>
<proteinExistence type="predicted"/>
<feature type="compositionally biased region" description="Polar residues" evidence="1">
    <location>
        <begin position="277"/>
        <end position="299"/>
    </location>
</feature>
<feature type="compositionally biased region" description="Polar residues" evidence="1">
    <location>
        <begin position="345"/>
        <end position="355"/>
    </location>
</feature>
<evidence type="ECO:0000313" key="3">
    <source>
        <dbReference type="WBParaSite" id="Csp11.Scaffold448.g1263.t1"/>
    </source>
</evidence>
<accession>A0A1I7T0K9</accession>
<feature type="compositionally biased region" description="Basic and acidic residues" evidence="1">
    <location>
        <begin position="356"/>
        <end position="388"/>
    </location>
</feature>
<keyword evidence="2" id="KW-1185">Reference proteome</keyword>
<dbReference type="eggNOG" id="ENOG502RT9D">
    <property type="taxonomic scope" value="Eukaryota"/>
</dbReference>
<organism evidence="2 3">
    <name type="scientific">Caenorhabditis tropicalis</name>
    <dbReference type="NCBI Taxonomy" id="1561998"/>
    <lineage>
        <taxon>Eukaryota</taxon>
        <taxon>Metazoa</taxon>
        <taxon>Ecdysozoa</taxon>
        <taxon>Nematoda</taxon>
        <taxon>Chromadorea</taxon>
        <taxon>Rhabditida</taxon>
        <taxon>Rhabditina</taxon>
        <taxon>Rhabditomorpha</taxon>
        <taxon>Rhabditoidea</taxon>
        <taxon>Rhabditidae</taxon>
        <taxon>Peloderinae</taxon>
        <taxon>Caenorhabditis</taxon>
    </lineage>
</organism>
<evidence type="ECO:0000313" key="2">
    <source>
        <dbReference type="Proteomes" id="UP000095282"/>
    </source>
</evidence>
<feature type="region of interest" description="Disordered" evidence="1">
    <location>
        <begin position="211"/>
        <end position="234"/>
    </location>
</feature>
<feature type="compositionally biased region" description="Basic and acidic residues" evidence="1">
    <location>
        <begin position="326"/>
        <end position="344"/>
    </location>
</feature>